<dbReference type="KEGG" id="bcad:DBX24_05055"/>
<dbReference type="GO" id="GO:0016757">
    <property type="term" value="F:glycosyltransferase activity"/>
    <property type="evidence" value="ECO:0007669"/>
    <property type="project" value="InterPro"/>
</dbReference>
<dbReference type="OrthoDB" id="9811239at2"/>
<proteinExistence type="predicted"/>
<sequence>MNKNYKIAIVIYKFSEGGLERIVSNSTFAFHQMGCEVHLYVLSSQVGYHYAGRLHQYPIDALSGVSKMKAYMRFAKSLKQEDFDFIIDHRCRLNLLMEFFWSKYIYRNQKVFHYIHSADVDSFLFRSERLNRFLYSGSFICVSKALAHSLQKKFPSLDFHTIYNPVGFSKDYSNNRGEYIITLSRMADDNQKQVDVLLSCYAKSLLPSKGIRLMIIGNGSQMQMMKELANELGIQHLVDFKGFIPEPYQYIADAKYTVLSSKYEGLPTVLIESLMLGTPVIAFDCPTGPAEIIINKENGLLIENQNEDEFIKGMNLLAEDHNLYEYLKAHTKESAKIFSVENFISEWKELFKKHKR</sequence>
<protein>
    <submittedName>
        <fullName evidence="1">Glycosyltransferase</fullName>
    </submittedName>
</protein>
<dbReference type="PANTHER" id="PTHR12526">
    <property type="entry name" value="GLYCOSYLTRANSFERASE"/>
    <property type="match status" value="1"/>
</dbReference>
<dbReference type="RefSeq" id="WP_160224152.1">
    <property type="nucleotide sequence ID" value="NZ_CP029149.1"/>
</dbReference>
<keyword evidence="1" id="KW-0808">Transferase</keyword>
<name>A0A6P1QWQ4_9FLAO</name>
<gene>
    <name evidence="1" type="ORF">DBX24_05055</name>
</gene>
<dbReference type="InterPro" id="IPR001296">
    <property type="entry name" value="Glyco_trans_1"/>
</dbReference>
<dbReference type="Gene3D" id="3.40.50.2000">
    <property type="entry name" value="Glycogen Phosphorylase B"/>
    <property type="match status" value="2"/>
</dbReference>
<evidence type="ECO:0000313" key="2">
    <source>
        <dbReference type="Proteomes" id="UP000464318"/>
    </source>
</evidence>
<dbReference type="Proteomes" id="UP000464318">
    <property type="component" value="Chromosome"/>
</dbReference>
<reference evidence="1 2" key="1">
    <citation type="submission" date="2018-04" db="EMBL/GenBank/DDBJ databases">
        <title>Characteristic and Complete Genome Sequencing of A Novel Member of Infective Endocarditis Causative Bacteria: Bergeyella cardium QL-PH.</title>
        <authorList>
            <person name="Pan H."/>
            <person name="Sun E."/>
            <person name="Zhang Y."/>
        </authorList>
    </citation>
    <scope>NUCLEOTIDE SEQUENCE [LARGE SCALE GENOMIC DNA]</scope>
    <source>
        <strain evidence="1 2">HPQL</strain>
    </source>
</reference>
<dbReference type="PANTHER" id="PTHR12526:SF630">
    <property type="entry name" value="GLYCOSYLTRANSFERASE"/>
    <property type="match status" value="1"/>
</dbReference>
<dbReference type="InterPro" id="IPR028098">
    <property type="entry name" value="Glyco_trans_4-like_N"/>
</dbReference>
<keyword evidence="2" id="KW-1185">Reference proteome</keyword>
<dbReference type="Pfam" id="PF00534">
    <property type="entry name" value="Glycos_transf_1"/>
    <property type="match status" value="1"/>
</dbReference>
<dbReference type="CDD" id="cd03811">
    <property type="entry name" value="GT4_GT28_WabH-like"/>
    <property type="match status" value="1"/>
</dbReference>
<dbReference type="AlphaFoldDB" id="A0A6P1QWQ4"/>
<dbReference type="EMBL" id="CP029149">
    <property type="protein sequence ID" value="QHN65301.1"/>
    <property type="molecule type" value="Genomic_DNA"/>
</dbReference>
<evidence type="ECO:0000313" key="1">
    <source>
        <dbReference type="EMBL" id="QHN65301.1"/>
    </source>
</evidence>
<dbReference type="Pfam" id="PF13439">
    <property type="entry name" value="Glyco_transf_4"/>
    <property type="match status" value="1"/>
</dbReference>
<accession>A0A6P1QWQ4</accession>
<organism evidence="1 2">
    <name type="scientific">Bergeyella cardium</name>
    <dbReference type="NCBI Taxonomy" id="1585976"/>
    <lineage>
        <taxon>Bacteria</taxon>
        <taxon>Pseudomonadati</taxon>
        <taxon>Bacteroidota</taxon>
        <taxon>Flavobacteriia</taxon>
        <taxon>Flavobacteriales</taxon>
        <taxon>Weeksellaceae</taxon>
        <taxon>Bergeyella</taxon>
    </lineage>
</organism>
<dbReference type="SUPFAM" id="SSF53756">
    <property type="entry name" value="UDP-Glycosyltransferase/glycogen phosphorylase"/>
    <property type="match status" value="1"/>
</dbReference>